<keyword evidence="2" id="KW-1185">Reference proteome</keyword>
<organism evidence="1 2">
    <name type="scientific">Chryseobacterium salviniae</name>
    <dbReference type="NCBI Taxonomy" id="3101750"/>
    <lineage>
        <taxon>Bacteria</taxon>
        <taxon>Pseudomonadati</taxon>
        <taxon>Bacteroidota</taxon>
        <taxon>Flavobacteriia</taxon>
        <taxon>Flavobacteriales</taxon>
        <taxon>Weeksellaceae</taxon>
        <taxon>Chryseobacterium group</taxon>
        <taxon>Chryseobacterium</taxon>
    </lineage>
</organism>
<protein>
    <submittedName>
        <fullName evidence="1">Uncharacterized protein</fullName>
    </submittedName>
</protein>
<gene>
    <name evidence="1" type="ORF">SOP96_13525</name>
</gene>
<evidence type="ECO:0000313" key="2">
    <source>
        <dbReference type="Proteomes" id="UP001348397"/>
    </source>
</evidence>
<comment type="caution">
    <text evidence="1">The sequence shown here is derived from an EMBL/GenBank/DDBJ whole genome shotgun (WGS) entry which is preliminary data.</text>
</comment>
<reference evidence="1 2" key="1">
    <citation type="submission" date="2024-01" db="EMBL/GenBank/DDBJ databases">
        <title>Chryseobacterium sp. T9W2-O.</title>
        <authorList>
            <person name="Maltman C."/>
        </authorList>
    </citation>
    <scope>NUCLEOTIDE SEQUENCE [LARGE SCALE GENOMIC DNA]</scope>
    <source>
        <strain evidence="1 2">T9W2-O</strain>
    </source>
</reference>
<sequence>MNIKNKEALDLGIKVMQDIKFEYDTKEEVKVTFDENKLYPNRNIWLIGFLYGKEDYGRNVDAILHIDDDTKTPRKLLFRNGSITLGYDAEKDKYFVKSKRP</sequence>
<accession>A0ABU6HUK2</accession>
<dbReference type="Proteomes" id="UP001348397">
    <property type="component" value="Unassembled WGS sequence"/>
</dbReference>
<evidence type="ECO:0000313" key="1">
    <source>
        <dbReference type="EMBL" id="MEC3876739.1"/>
    </source>
</evidence>
<proteinExistence type="predicted"/>
<name>A0ABU6HUK2_9FLAO</name>
<dbReference type="EMBL" id="JAYLAA010000043">
    <property type="protein sequence ID" value="MEC3876739.1"/>
    <property type="molecule type" value="Genomic_DNA"/>
</dbReference>
<dbReference type="RefSeq" id="WP_326321461.1">
    <property type="nucleotide sequence ID" value="NZ_JAYLAA010000043.1"/>
</dbReference>